<keyword evidence="3" id="KW-1185">Reference proteome</keyword>
<evidence type="ECO:0000313" key="3">
    <source>
        <dbReference type="Proteomes" id="UP000604046"/>
    </source>
</evidence>
<name>A0A812KVA2_9DINO</name>
<accession>A0A812KVA2</accession>
<evidence type="ECO:0000313" key="2">
    <source>
        <dbReference type="EMBL" id="CAE7230696.1"/>
    </source>
</evidence>
<dbReference type="EMBL" id="CAJNDS010000729">
    <property type="protein sequence ID" value="CAE7230696.1"/>
    <property type="molecule type" value="Genomic_DNA"/>
</dbReference>
<dbReference type="AlphaFoldDB" id="A0A812KVA2"/>
<dbReference type="Proteomes" id="UP000604046">
    <property type="component" value="Unassembled WGS sequence"/>
</dbReference>
<sequence length="222" mass="25599">MQRQNKKTPPRSDFQHLEPRPPKRSQVTTKALSSRHTTPNKALALPEQLWRKVLDFAGVNHVLLVPHSQNEEEAQRERGICEELLLYNIMENQEKDVVGCPSCKRDWPATILTANKWSFTTTRKLLTTHRTLAHMFDNQLVPNSRNTFPDLTADMLYRAVYISDARELEITLAGRALRSLTWTWIMPHTIPNTTPPLSIQFCQCGNSHAEHAPREQYEEHGL</sequence>
<comment type="caution">
    <text evidence="2">The sequence shown here is derived from an EMBL/GenBank/DDBJ whole genome shotgun (WGS) entry which is preliminary data.</text>
</comment>
<gene>
    <name evidence="2" type="ORF">SNAT2548_LOCUS9398</name>
</gene>
<feature type="compositionally biased region" description="Polar residues" evidence="1">
    <location>
        <begin position="25"/>
        <end position="40"/>
    </location>
</feature>
<feature type="region of interest" description="Disordered" evidence="1">
    <location>
        <begin position="1"/>
        <end position="40"/>
    </location>
</feature>
<organism evidence="2 3">
    <name type="scientific">Symbiodinium natans</name>
    <dbReference type="NCBI Taxonomy" id="878477"/>
    <lineage>
        <taxon>Eukaryota</taxon>
        <taxon>Sar</taxon>
        <taxon>Alveolata</taxon>
        <taxon>Dinophyceae</taxon>
        <taxon>Suessiales</taxon>
        <taxon>Symbiodiniaceae</taxon>
        <taxon>Symbiodinium</taxon>
    </lineage>
</organism>
<evidence type="ECO:0000256" key="1">
    <source>
        <dbReference type="SAM" id="MobiDB-lite"/>
    </source>
</evidence>
<protein>
    <submittedName>
        <fullName evidence="2">Uncharacterized protein</fullName>
    </submittedName>
</protein>
<reference evidence="2" key="1">
    <citation type="submission" date="2021-02" db="EMBL/GenBank/DDBJ databases">
        <authorList>
            <person name="Dougan E. K."/>
            <person name="Rhodes N."/>
            <person name="Thang M."/>
            <person name="Chan C."/>
        </authorList>
    </citation>
    <scope>NUCLEOTIDE SEQUENCE</scope>
</reference>
<proteinExistence type="predicted"/>